<gene>
    <name evidence="6" type="ORF">AB5J50_37290</name>
</gene>
<dbReference type="GO" id="GO:0031032">
    <property type="term" value="P:actomyosin structure organization"/>
    <property type="evidence" value="ECO:0007669"/>
    <property type="project" value="TreeGrafter"/>
</dbReference>
<feature type="region of interest" description="Disordered" evidence="5">
    <location>
        <begin position="1351"/>
        <end position="1391"/>
    </location>
</feature>
<dbReference type="SUPFAM" id="SSF52540">
    <property type="entry name" value="P-loop containing nucleoside triphosphate hydrolases"/>
    <property type="match status" value="1"/>
</dbReference>
<comment type="catalytic activity">
    <reaction evidence="2">
        <text>L-threonyl-[protein] + ATP = O-phospho-L-threonyl-[protein] + ADP + H(+)</text>
        <dbReference type="Rhea" id="RHEA:46608"/>
        <dbReference type="Rhea" id="RHEA-COMP:11060"/>
        <dbReference type="Rhea" id="RHEA-COMP:11605"/>
        <dbReference type="ChEBI" id="CHEBI:15378"/>
        <dbReference type="ChEBI" id="CHEBI:30013"/>
        <dbReference type="ChEBI" id="CHEBI:30616"/>
        <dbReference type="ChEBI" id="CHEBI:61977"/>
        <dbReference type="ChEBI" id="CHEBI:456216"/>
        <dbReference type="EC" id="2.7.11.1"/>
    </reaction>
</comment>
<evidence type="ECO:0000256" key="2">
    <source>
        <dbReference type="ARBA" id="ARBA00047899"/>
    </source>
</evidence>
<proteinExistence type="predicted"/>
<reference evidence="6" key="1">
    <citation type="submission" date="2024-07" db="EMBL/GenBank/DDBJ databases">
        <authorList>
            <person name="Yu S.T."/>
        </authorList>
    </citation>
    <scope>NUCLEOTIDE SEQUENCE</scope>
    <source>
        <strain evidence="6">R35</strain>
    </source>
</reference>
<name>A0AB39SCF7_9ACTN</name>
<dbReference type="Pfam" id="PF13558">
    <property type="entry name" value="SbcC_Walker_B"/>
    <property type="match status" value="1"/>
</dbReference>
<evidence type="ECO:0000256" key="3">
    <source>
        <dbReference type="ARBA" id="ARBA00048679"/>
    </source>
</evidence>
<feature type="compositionally biased region" description="Basic and acidic residues" evidence="5">
    <location>
        <begin position="341"/>
        <end position="350"/>
    </location>
</feature>
<feature type="compositionally biased region" description="Basic and acidic residues" evidence="5">
    <location>
        <begin position="304"/>
        <end position="328"/>
    </location>
</feature>
<dbReference type="InterPro" id="IPR027417">
    <property type="entry name" value="P-loop_NTPase"/>
</dbReference>
<dbReference type="Gene3D" id="3.40.50.300">
    <property type="entry name" value="P-loop containing nucleotide triphosphate hydrolases"/>
    <property type="match status" value="1"/>
</dbReference>
<dbReference type="GO" id="GO:0004674">
    <property type="term" value="F:protein serine/threonine kinase activity"/>
    <property type="evidence" value="ECO:0007669"/>
    <property type="project" value="UniProtKB-EC"/>
</dbReference>
<evidence type="ECO:0000313" key="6">
    <source>
        <dbReference type="EMBL" id="XDQ66060.1"/>
    </source>
</evidence>
<evidence type="ECO:0000256" key="4">
    <source>
        <dbReference type="SAM" id="Coils"/>
    </source>
</evidence>
<comment type="catalytic activity">
    <reaction evidence="3">
        <text>L-seryl-[protein] + ATP = O-phospho-L-seryl-[protein] + ADP + H(+)</text>
        <dbReference type="Rhea" id="RHEA:17989"/>
        <dbReference type="Rhea" id="RHEA-COMP:9863"/>
        <dbReference type="Rhea" id="RHEA-COMP:11604"/>
        <dbReference type="ChEBI" id="CHEBI:15378"/>
        <dbReference type="ChEBI" id="CHEBI:29999"/>
        <dbReference type="ChEBI" id="CHEBI:30616"/>
        <dbReference type="ChEBI" id="CHEBI:83421"/>
        <dbReference type="ChEBI" id="CHEBI:456216"/>
        <dbReference type="EC" id="2.7.11.1"/>
    </reaction>
</comment>
<dbReference type="GO" id="GO:0005737">
    <property type="term" value="C:cytoplasm"/>
    <property type="evidence" value="ECO:0007669"/>
    <property type="project" value="TreeGrafter"/>
</dbReference>
<organism evidence="6">
    <name type="scientific">Streptomyces sp. R35</name>
    <dbReference type="NCBI Taxonomy" id="3238630"/>
    <lineage>
        <taxon>Bacteria</taxon>
        <taxon>Bacillati</taxon>
        <taxon>Actinomycetota</taxon>
        <taxon>Actinomycetes</taxon>
        <taxon>Kitasatosporales</taxon>
        <taxon>Streptomycetaceae</taxon>
        <taxon>Streptomyces</taxon>
    </lineage>
</organism>
<feature type="compositionally biased region" description="Low complexity" evidence="5">
    <location>
        <begin position="1360"/>
        <end position="1391"/>
    </location>
</feature>
<accession>A0AB39SCF7</accession>
<keyword evidence="1" id="KW-0597">Phosphoprotein</keyword>
<protein>
    <submittedName>
        <fullName evidence="6">TIGR02680 family protein</fullName>
    </submittedName>
</protein>
<dbReference type="NCBIfam" id="TIGR02680">
    <property type="entry name" value="TIGR02680 family protein"/>
    <property type="match status" value="1"/>
</dbReference>
<feature type="coiled-coil region" evidence="4">
    <location>
        <begin position="1097"/>
        <end position="1148"/>
    </location>
</feature>
<keyword evidence="4" id="KW-0175">Coiled coil</keyword>
<dbReference type="EMBL" id="CP163440">
    <property type="protein sequence ID" value="XDQ66060.1"/>
    <property type="molecule type" value="Genomic_DNA"/>
</dbReference>
<feature type="coiled-coil region" evidence="4">
    <location>
        <begin position="236"/>
        <end position="263"/>
    </location>
</feature>
<dbReference type="GO" id="GO:0005856">
    <property type="term" value="C:cytoskeleton"/>
    <property type="evidence" value="ECO:0007669"/>
    <property type="project" value="TreeGrafter"/>
</dbReference>
<dbReference type="PANTHER" id="PTHR22988:SF71">
    <property type="entry name" value="CITRON RHO-INTERACTING KINASE"/>
    <property type="match status" value="1"/>
</dbReference>
<sequence length="1406" mass="151899">MNRALTALPSPAPGRWRPLRIGLVDLFHYDVEEFWFRDGRLLLRGNNGTGKSKVLALTLPFLLDGDLSARRVEPDGDPGKRMEWNLLLGGEHPHPERLGYTWIEFGRLDDTTGESHFRTLLCGLKAVAGRGIARHWFAVTDQRIGAGLDLLDATGTALSRDRLAEAVGGRGMVYDTAKTYRRAVDEALFGLGERRYGALVDLLIQLRQPQLSKRPNEAALSRALTEALPPMDQAVIADAAEAFRSLDEEKEELRAAREAEQASSGFLDHYRRYARIASRRRARLPRSEHARYEHLQRELLKAQGEREQALADRKSAEDRAEALGERAARLSAQDAALRTGPEMRDARELEQAATDASRTAAELTRAEADRRTAAEAHTRALGRLATANNRLNSAQQALDDIQGRVVESAAAARLDAPRTQGAPDAALRREADEATARRRRAVAHVEELVTRAERAEETRRAAQLRADEADEEVVHSGERLAEAEESVAEAGHALVVAVREHLSRCVELRLPGLPGVLDAVQDWVRSLDGPHPARAAAGGTHRTLAAQLADRAAVLAHRETGRAERQRLAEEELTALETGGQRGPSAPYTRTPDVRERGLGAPLWRLVDFRPHVTEAERAGLEAALEASGLLDAWVRPDGSAEAVDGHDVLLDPMGPLGGSGLDRALCPAVDHADAGAAAVGEGTVELLLAAIGLAGKNSGRPEEASWGAGGNDTWVSTDGRFRVGALTGSWAKDSAQYVGEGAREQARRARISELRTELGVLEAERQQLAEELHAVAERRRVLDAELAAVPGDDDLRHAHARVTTAAEAAHRARTRLGERAAELARAAGDAHRAAAELTEIAADMNLPADRVGLGAVRQALADHTALLAALWPALRERAEAGHAVTGEQAETGRAELMVSELAERTTEAARIAAAADERLTTLRSTVGAAVAELQRRLEETAAAVRACESEQQRARADFGDADRRASHAEGRIERLGEDVTEATAARERAIAALQRFVSTGLLAVALPDAVVPDSDGGTWAATPAVNLARAIESQLSSTDDSDAAWERVQKRLSEEFSRLQDALSRHGHTATARPSEDGMRVDIVYQGRERAVPELAEALATEVAELTRILSAHEREILETHLINEVAGTLQELIGAAERQVRAMNRELEERPTSTGMKLRLVWRASRRAPQGLAQARERLRQSADAWSPQDRAAVGAFLQEQIARRQADDNAGSWLEDLTGALDYRAWHEFGVERHQHGKWVPATGPASGGERVLAASVPLFAAASSHYASAGGAYAPRLVTLDEAFAGVDDDSRAKCLGLLRAFDLDVVMTSEREWACYPQVPGIAIAQLSRVDDIAAVLVTRWEWDGSDRLRGTEPGGPVSVPTGPSHAYGPQEAAGGAEGPFAGPGWAAVADGAGEQESLWT</sequence>
<feature type="coiled-coil region" evidence="4">
    <location>
        <begin position="438"/>
        <end position="486"/>
    </location>
</feature>
<evidence type="ECO:0000256" key="1">
    <source>
        <dbReference type="ARBA" id="ARBA00022553"/>
    </source>
</evidence>
<dbReference type="PANTHER" id="PTHR22988">
    <property type="entry name" value="MYOTONIC DYSTROPHY S/T KINASE-RELATED"/>
    <property type="match status" value="1"/>
</dbReference>
<dbReference type="InterPro" id="IPR050839">
    <property type="entry name" value="Rho-assoc_Ser/Thr_Kinase"/>
</dbReference>
<evidence type="ECO:0000256" key="5">
    <source>
        <dbReference type="SAM" id="MobiDB-lite"/>
    </source>
</evidence>
<feature type="coiled-coil region" evidence="4">
    <location>
        <begin position="752"/>
        <end position="786"/>
    </location>
</feature>
<dbReference type="RefSeq" id="WP_369262986.1">
    <property type="nucleotide sequence ID" value="NZ_CP163440.1"/>
</dbReference>
<feature type="region of interest" description="Disordered" evidence="5">
    <location>
        <begin position="304"/>
        <end position="370"/>
    </location>
</feature>
<dbReference type="InterPro" id="IPR013496">
    <property type="entry name" value="CHP02680"/>
</dbReference>